<dbReference type="EMBL" id="JACGXA010000001">
    <property type="protein sequence ID" value="MBA8803122.1"/>
    <property type="molecule type" value="Genomic_DNA"/>
</dbReference>
<dbReference type="Proteomes" id="UP000580910">
    <property type="component" value="Unassembled WGS sequence"/>
</dbReference>
<dbReference type="RefSeq" id="WP_182537940.1">
    <property type="nucleotide sequence ID" value="NZ_JACGXA010000001.1"/>
</dbReference>
<proteinExistence type="predicted"/>
<reference evidence="2 3" key="1">
    <citation type="submission" date="2020-07" db="EMBL/GenBank/DDBJ databases">
        <title>Sequencing the genomes of 1000 actinobacteria strains.</title>
        <authorList>
            <person name="Klenk H.-P."/>
        </authorList>
    </citation>
    <scope>NUCLEOTIDE SEQUENCE [LARGE SCALE GENOMIC DNA]</scope>
    <source>
        <strain evidence="2 3">DSM 21349</strain>
    </source>
</reference>
<dbReference type="AlphaFoldDB" id="A0A7W3IYS3"/>
<evidence type="ECO:0000313" key="3">
    <source>
        <dbReference type="Proteomes" id="UP000580910"/>
    </source>
</evidence>
<keyword evidence="1" id="KW-0812">Transmembrane</keyword>
<name>A0A7W3IYS3_9ACTN</name>
<feature type="transmembrane region" description="Helical" evidence="1">
    <location>
        <begin position="43"/>
        <end position="65"/>
    </location>
</feature>
<organism evidence="2 3">
    <name type="scientific">Nocardioides ginsengisegetis</name>
    <dbReference type="NCBI Taxonomy" id="661491"/>
    <lineage>
        <taxon>Bacteria</taxon>
        <taxon>Bacillati</taxon>
        <taxon>Actinomycetota</taxon>
        <taxon>Actinomycetes</taxon>
        <taxon>Propionibacteriales</taxon>
        <taxon>Nocardioidaceae</taxon>
        <taxon>Nocardioides</taxon>
    </lineage>
</organism>
<evidence type="ECO:0000313" key="2">
    <source>
        <dbReference type="EMBL" id="MBA8803122.1"/>
    </source>
</evidence>
<feature type="transmembrane region" description="Helical" evidence="1">
    <location>
        <begin position="21"/>
        <end position="37"/>
    </location>
</feature>
<accession>A0A7W3IYS3</accession>
<keyword evidence="1" id="KW-0472">Membrane</keyword>
<evidence type="ECO:0000256" key="1">
    <source>
        <dbReference type="SAM" id="Phobius"/>
    </source>
</evidence>
<protein>
    <submittedName>
        <fullName evidence="2">Uncharacterized protein</fullName>
    </submittedName>
</protein>
<keyword evidence="1" id="KW-1133">Transmembrane helix</keyword>
<comment type="caution">
    <text evidence="2">The sequence shown here is derived from an EMBL/GenBank/DDBJ whole genome shotgun (WGS) entry which is preliminary data.</text>
</comment>
<sequence>MPESNAPLDVSRRIHQWRWRRWVLFPTIIALLVVPVPDVLRLALGLVVVVLLYVPFLLNLTGHFLTGYRRR</sequence>
<keyword evidence="3" id="KW-1185">Reference proteome</keyword>
<gene>
    <name evidence="2" type="ORF">FB382_001413</name>
</gene>